<gene>
    <name evidence="10" type="ORF">MUN33_04950</name>
</gene>
<keyword evidence="11" id="KW-1185">Reference proteome</keyword>
<sequence>MNGKRRPPVPDLCGESLESYRGELVAYCYRFFGCHGEAEDAVQDTLVKAWQARATFRQSASLRRWLYAIATNVCIDMSRARQRRGLPVDLSGPGSVPEDPGTLATAGDPVWISPLPSTRLADDPAEVTVRRETVQLAFIAALQYLPPRQRAVLILRDVLAWQAAECADLLDMSVTAVNSALARARTTLRDRLSAPAAEFDETVLGRYVTAFEAFDVDALVALLAEDATFSMPPFTLWLRGRSAIRQWWNGPGQVCRHSRTVPTSANGAPAVAVYHADGPGRWTPFALHVVETGDGRITGLTHFMGPEVFADFGLPGSLSETDEF</sequence>
<dbReference type="GO" id="GO:0003677">
    <property type="term" value="F:DNA binding"/>
    <property type="evidence" value="ECO:0007669"/>
    <property type="project" value="UniProtKB-KW"/>
</dbReference>
<feature type="domain" description="RNA polymerase sigma factor 70 region 4 type 2" evidence="8">
    <location>
        <begin position="137"/>
        <end position="188"/>
    </location>
</feature>
<dbReference type="InterPro" id="IPR013325">
    <property type="entry name" value="RNA_pol_sigma_r2"/>
</dbReference>
<name>A0A9X1WGH9_9CORY</name>
<keyword evidence="4" id="KW-0731">Sigma factor</keyword>
<dbReference type="Gene3D" id="1.10.1740.10">
    <property type="match status" value="1"/>
</dbReference>
<dbReference type="InterPro" id="IPR037401">
    <property type="entry name" value="SnoaL-like"/>
</dbReference>
<evidence type="ECO:0000313" key="11">
    <source>
        <dbReference type="Proteomes" id="UP001139207"/>
    </source>
</evidence>
<proteinExistence type="inferred from homology"/>
<dbReference type="Pfam" id="PF12680">
    <property type="entry name" value="SnoaL_2"/>
    <property type="match status" value="1"/>
</dbReference>
<dbReference type="EMBL" id="JALIEA010000011">
    <property type="protein sequence ID" value="MCJ7858066.1"/>
    <property type="molecule type" value="Genomic_DNA"/>
</dbReference>
<evidence type="ECO:0000256" key="6">
    <source>
        <dbReference type="ARBA" id="ARBA00023163"/>
    </source>
</evidence>
<dbReference type="Gene3D" id="1.10.10.10">
    <property type="entry name" value="Winged helix-like DNA-binding domain superfamily/Winged helix DNA-binding domain"/>
    <property type="match status" value="1"/>
</dbReference>
<dbReference type="PANTHER" id="PTHR43133">
    <property type="entry name" value="RNA POLYMERASE ECF-TYPE SIGMA FACTO"/>
    <property type="match status" value="1"/>
</dbReference>
<feature type="domain" description="SnoaL-like" evidence="9">
    <location>
        <begin position="206"/>
        <end position="298"/>
    </location>
</feature>
<dbReference type="InterPro" id="IPR039425">
    <property type="entry name" value="RNA_pol_sigma-70-like"/>
</dbReference>
<evidence type="ECO:0000256" key="3">
    <source>
        <dbReference type="ARBA" id="ARBA00023015"/>
    </source>
</evidence>
<dbReference type="InterPro" id="IPR007627">
    <property type="entry name" value="RNA_pol_sigma70_r2"/>
</dbReference>
<evidence type="ECO:0000256" key="2">
    <source>
        <dbReference type="ARBA" id="ARBA00011344"/>
    </source>
</evidence>
<evidence type="ECO:0000259" key="8">
    <source>
        <dbReference type="Pfam" id="PF08281"/>
    </source>
</evidence>
<dbReference type="Pfam" id="PF04542">
    <property type="entry name" value="Sigma70_r2"/>
    <property type="match status" value="1"/>
</dbReference>
<dbReference type="PANTHER" id="PTHR43133:SF65">
    <property type="entry name" value="ECF RNA POLYMERASE SIGMA FACTOR SIGG"/>
    <property type="match status" value="1"/>
</dbReference>
<evidence type="ECO:0000256" key="5">
    <source>
        <dbReference type="ARBA" id="ARBA00023125"/>
    </source>
</evidence>
<accession>A0A9X1WGH9</accession>
<evidence type="ECO:0000256" key="1">
    <source>
        <dbReference type="ARBA" id="ARBA00010641"/>
    </source>
</evidence>
<dbReference type="InterPro" id="IPR036388">
    <property type="entry name" value="WH-like_DNA-bd_sf"/>
</dbReference>
<dbReference type="GO" id="GO:0006352">
    <property type="term" value="P:DNA-templated transcription initiation"/>
    <property type="evidence" value="ECO:0007669"/>
    <property type="project" value="InterPro"/>
</dbReference>
<dbReference type="AlphaFoldDB" id="A0A9X1WGH9"/>
<evidence type="ECO:0000259" key="7">
    <source>
        <dbReference type="Pfam" id="PF04542"/>
    </source>
</evidence>
<dbReference type="NCBIfam" id="TIGR02960">
    <property type="entry name" value="SigX5"/>
    <property type="match status" value="1"/>
</dbReference>
<evidence type="ECO:0000259" key="9">
    <source>
        <dbReference type="Pfam" id="PF12680"/>
    </source>
</evidence>
<dbReference type="SUPFAM" id="SSF54427">
    <property type="entry name" value="NTF2-like"/>
    <property type="match status" value="1"/>
</dbReference>
<dbReference type="SUPFAM" id="SSF88946">
    <property type="entry name" value="Sigma2 domain of RNA polymerase sigma factors"/>
    <property type="match status" value="1"/>
</dbReference>
<comment type="subunit">
    <text evidence="2">Interacts transiently with the RNA polymerase catalytic core formed by RpoA, RpoB, RpoC and RpoZ (2 alpha, 1 beta, 1 beta' and 1 omega subunit) to form the RNA polymerase holoenzyme that can initiate transcription.</text>
</comment>
<dbReference type="InterPro" id="IPR013324">
    <property type="entry name" value="RNA_pol_sigma_r3/r4-like"/>
</dbReference>
<dbReference type="NCBIfam" id="TIGR02937">
    <property type="entry name" value="sigma70-ECF"/>
    <property type="match status" value="1"/>
</dbReference>
<protein>
    <submittedName>
        <fullName evidence="10">Sigma-70 family RNA polymerase sigma factor</fullName>
    </submittedName>
</protein>
<reference evidence="10" key="1">
    <citation type="submission" date="2022-04" db="EMBL/GenBank/DDBJ databases">
        <title>Corynebacterium kalidii LD5P10.</title>
        <authorList>
            <person name="Sun J.Q."/>
        </authorList>
    </citation>
    <scope>NUCLEOTIDE SEQUENCE</scope>
    <source>
        <strain evidence="10">LD5P10</strain>
    </source>
</reference>
<comment type="similarity">
    <text evidence="1">Belongs to the sigma-70 factor family. ECF subfamily.</text>
</comment>
<comment type="caution">
    <text evidence="10">The sequence shown here is derived from an EMBL/GenBank/DDBJ whole genome shotgun (WGS) entry which is preliminary data.</text>
</comment>
<organism evidence="10 11">
    <name type="scientific">Corynebacterium kalidii</name>
    <dbReference type="NCBI Taxonomy" id="2931982"/>
    <lineage>
        <taxon>Bacteria</taxon>
        <taxon>Bacillati</taxon>
        <taxon>Actinomycetota</taxon>
        <taxon>Actinomycetes</taxon>
        <taxon>Mycobacteriales</taxon>
        <taxon>Corynebacteriaceae</taxon>
        <taxon>Corynebacterium</taxon>
    </lineage>
</organism>
<keyword evidence="6" id="KW-0804">Transcription</keyword>
<keyword evidence="5" id="KW-0238">DNA-binding</keyword>
<dbReference type="SUPFAM" id="SSF88659">
    <property type="entry name" value="Sigma3 and sigma4 domains of RNA polymerase sigma factors"/>
    <property type="match status" value="1"/>
</dbReference>
<dbReference type="InterPro" id="IPR014284">
    <property type="entry name" value="RNA_pol_sigma-70_dom"/>
</dbReference>
<dbReference type="NCBIfam" id="NF006089">
    <property type="entry name" value="PRK08241.1"/>
    <property type="match status" value="1"/>
</dbReference>
<dbReference type="RefSeq" id="WP_244803777.1">
    <property type="nucleotide sequence ID" value="NZ_JALIEA010000011.1"/>
</dbReference>
<dbReference type="Proteomes" id="UP001139207">
    <property type="component" value="Unassembled WGS sequence"/>
</dbReference>
<dbReference type="InterPro" id="IPR013249">
    <property type="entry name" value="RNA_pol_sigma70_r4_t2"/>
</dbReference>
<keyword evidence="3" id="KW-0805">Transcription regulation</keyword>
<dbReference type="InterPro" id="IPR032710">
    <property type="entry name" value="NTF2-like_dom_sf"/>
</dbReference>
<dbReference type="GO" id="GO:0016987">
    <property type="term" value="F:sigma factor activity"/>
    <property type="evidence" value="ECO:0007669"/>
    <property type="project" value="UniProtKB-KW"/>
</dbReference>
<evidence type="ECO:0000313" key="10">
    <source>
        <dbReference type="EMBL" id="MCJ7858066.1"/>
    </source>
</evidence>
<dbReference type="Pfam" id="PF08281">
    <property type="entry name" value="Sigma70_r4_2"/>
    <property type="match status" value="1"/>
</dbReference>
<feature type="domain" description="RNA polymerase sigma-70 region 2" evidence="7">
    <location>
        <begin position="18"/>
        <end position="84"/>
    </location>
</feature>
<evidence type="ECO:0000256" key="4">
    <source>
        <dbReference type="ARBA" id="ARBA00023082"/>
    </source>
</evidence>
<dbReference type="InterPro" id="IPR014305">
    <property type="entry name" value="RNA_pol_sigma-G_actinobac"/>
</dbReference>
<dbReference type="CDD" id="cd06171">
    <property type="entry name" value="Sigma70_r4"/>
    <property type="match status" value="1"/>
</dbReference>
<dbReference type="Gene3D" id="3.10.450.50">
    <property type="match status" value="1"/>
</dbReference>